<organism evidence="2 3">
    <name type="scientific">Candidatus Lachnoclostridium stercoripullorum</name>
    <dbReference type="NCBI Taxonomy" id="2838635"/>
    <lineage>
        <taxon>Bacteria</taxon>
        <taxon>Bacillati</taxon>
        <taxon>Bacillota</taxon>
        <taxon>Clostridia</taxon>
        <taxon>Lachnospirales</taxon>
        <taxon>Lachnospiraceae</taxon>
    </lineage>
</organism>
<dbReference type="InterPro" id="IPR030489">
    <property type="entry name" value="TR_Rrf2-type_CS"/>
</dbReference>
<evidence type="ECO:0000256" key="1">
    <source>
        <dbReference type="ARBA" id="ARBA00023125"/>
    </source>
</evidence>
<sequence length="145" mass="15976">MKISTKGRYALRMMLDFALHPGECTKIKDVAARQQISEKYLEQIVTILNRAGYVRSVRGAQGGYYLSKDPSEYTIGMILRLTEGSLSPVDCAEDGMNSCGRAGYCAANAIWRRLNDAINGVVDSITLADMVNDYRQAEEQAGKDA</sequence>
<dbReference type="PANTHER" id="PTHR33221">
    <property type="entry name" value="WINGED HELIX-TURN-HELIX TRANSCRIPTIONAL REGULATOR, RRF2 FAMILY"/>
    <property type="match status" value="1"/>
</dbReference>
<gene>
    <name evidence="2" type="ORF">IAA28_02715</name>
</gene>
<dbReference type="PROSITE" id="PS01332">
    <property type="entry name" value="HTH_RRF2_1"/>
    <property type="match status" value="1"/>
</dbReference>
<dbReference type="InterPro" id="IPR036390">
    <property type="entry name" value="WH_DNA-bd_sf"/>
</dbReference>
<reference evidence="2" key="2">
    <citation type="submission" date="2021-04" db="EMBL/GenBank/DDBJ databases">
        <authorList>
            <person name="Gilroy R."/>
        </authorList>
    </citation>
    <scope>NUCLEOTIDE SEQUENCE</scope>
    <source>
        <strain evidence="2">ChiGjej4B4-12881</strain>
    </source>
</reference>
<dbReference type="Pfam" id="PF02082">
    <property type="entry name" value="Rrf2"/>
    <property type="match status" value="1"/>
</dbReference>
<proteinExistence type="predicted"/>
<evidence type="ECO:0000313" key="3">
    <source>
        <dbReference type="Proteomes" id="UP000886780"/>
    </source>
</evidence>
<keyword evidence="1" id="KW-0238">DNA-binding</keyword>
<reference evidence="2" key="1">
    <citation type="journal article" date="2021" name="PeerJ">
        <title>Extensive microbial diversity within the chicken gut microbiome revealed by metagenomics and culture.</title>
        <authorList>
            <person name="Gilroy R."/>
            <person name="Ravi A."/>
            <person name="Getino M."/>
            <person name="Pursley I."/>
            <person name="Horton D.L."/>
            <person name="Alikhan N.F."/>
            <person name="Baker D."/>
            <person name="Gharbi K."/>
            <person name="Hall N."/>
            <person name="Watson M."/>
            <person name="Adriaenssens E.M."/>
            <person name="Foster-Nyarko E."/>
            <person name="Jarju S."/>
            <person name="Secka A."/>
            <person name="Antonio M."/>
            <person name="Oren A."/>
            <person name="Chaudhuri R.R."/>
            <person name="La Ragione R."/>
            <person name="Hildebrand F."/>
            <person name="Pallen M.J."/>
        </authorList>
    </citation>
    <scope>NUCLEOTIDE SEQUENCE</scope>
    <source>
        <strain evidence="2">ChiGjej4B4-12881</strain>
    </source>
</reference>
<name>A0A9D2AWH4_9FIRM</name>
<dbReference type="Proteomes" id="UP000886780">
    <property type="component" value="Unassembled WGS sequence"/>
</dbReference>
<comment type="caution">
    <text evidence="2">The sequence shown here is derived from an EMBL/GenBank/DDBJ whole genome shotgun (WGS) entry which is preliminary data.</text>
</comment>
<dbReference type="PROSITE" id="PS51197">
    <property type="entry name" value="HTH_RRF2_2"/>
    <property type="match status" value="1"/>
</dbReference>
<dbReference type="GO" id="GO:0005829">
    <property type="term" value="C:cytosol"/>
    <property type="evidence" value="ECO:0007669"/>
    <property type="project" value="TreeGrafter"/>
</dbReference>
<dbReference type="InterPro" id="IPR036388">
    <property type="entry name" value="WH-like_DNA-bd_sf"/>
</dbReference>
<dbReference type="EMBL" id="DXEU01000050">
    <property type="protein sequence ID" value="HIX51701.1"/>
    <property type="molecule type" value="Genomic_DNA"/>
</dbReference>
<dbReference type="AlphaFoldDB" id="A0A9D2AWH4"/>
<dbReference type="InterPro" id="IPR000944">
    <property type="entry name" value="Tscrpt_reg_Rrf2"/>
</dbReference>
<dbReference type="NCBIfam" id="TIGR00738">
    <property type="entry name" value="rrf2_super"/>
    <property type="match status" value="1"/>
</dbReference>
<dbReference type="SUPFAM" id="SSF46785">
    <property type="entry name" value="Winged helix' DNA-binding domain"/>
    <property type="match status" value="1"/>
</dbReference>
<accession>A0A9D2AWH4</accession>
<dbReference type="PANTHER" id="PTHR33221:SF5">
    <property type="entry name" value="HTH-TYPE TRANSCRIPTIONAL REGULATOR ISCR"/>
    <property type="match status" value="1"/>
</dbReference>
<dbReference type="GO" id="GO:0003700">
    <property type="term" value="F:DNA-binding transcription factor activity"/>
    <property type="evidence" value="ECO:0007669"/>
    <property type="project" value="TreeGrafter"/>
</dbReference>
<dbReference type="GO" id="GO:0003677">
    <property type="term" value="F:DNA binding"/>
    <property type="evidence" value="ECO:0007669"/>
    <property type="project" value="UniProtKB-KW"/>
</dbReference>
<evidence type="ECO:0000313" key="2">
    <source>
        <dbReference type="EMBL" id="HIX51701.1"/>
    </source>
</evidence>
<protein>
    <submittedName>
        <fullName evidence="2">Rrf2 family transcriptional regulator</fullName>
    </submittedName>
</protein>
<dbReference type="Gene3D" id="1.10.10.10">
    <property type="entry name" value="Winged helix-like DNA-binding domain superfamily/Winged helix DNA-binding domain"/>
    <property type="match status" value="1"/>
</dbReference>